<keyword evidence="3" id="KW-1185">Reference proteome</keyword>
<evidence type="ECO:0000313" key="3">
    <source>
        <dbReference type="Proteomes" id="UP001498476"/>
    </source>
</evidence>
<proteinExistence type="predicted"/>
<reference evidence="2 3" key="1">
    <citation type="journal article" date="2025" name="Microbiol. Resour. Announc.">
        <title>Draft genome sequences for Neonectria magnoliae and Neonectria punicea, canker pathogens of Liriodendron tulipifera and Acer saccharum in West Virginia.</title>
        <authorList>
            <person name="Petronek H.M."/>
            <person name="Kasson M.T."/>
            <person name="Metheny A.M."/>
            <person name="Stauder C.M."/>
            <person name="Lovett B."/>
            <person name="Lynch S.C."/>
            <person name="Garnas J.R."/>
            <person name="Kasson L.R."/>
            <person name="Stajich J.E."/>
        </authorList>
    </citation>
    <scope>NUCLEOTIDE SEQUENCE [LARGE SCALE GENOMIC DNA]</scope>
    <source>
        <strain evidence="2 3">NRRL 64653</strain>
    </source>
</reference>
<feature type="region of interest" description="Disordered" evidence="1">
    <location>
        <begin position="43"/>
        <end position="66"/>
    </location>
</feature>
<name>A0ABR1GG44_9HYPO</name>
<gene>
    <name evidence="2" type="ORF">QQX98_013348</name>
</gene>
<evidence type="ECO:0000313" key="2">
    <source>
        <dbReference type="EMBL" id="KAK7393869.1"/>
    </source>
</evidence>
<evidence type="ECO:0000256" key="1">
    <source>
        <dbReference type="SAM" id="MobiDB-lite"/>
    </source>
</evidence>
<sequence length="181" mass="19629">MAVAFIRPFTISQHLRYHFFLLTLAAHIAAHRMLLGAARLGAASADPGPDNHPGDRVDIGPEDDHDDDVVPEWERLLTRELRAELDDSEGRLNAARTHFPAPPTFGENVHGGPVNYIIESRGFLHLKHRLDAHVGHRSLCCARGFRDFIALVDEVTAQLDTFAAVMQGIAGQGAGGSAGGQ</sequence>
<dbReference type="Proteomes" id="UP001498476">
    <property type="component" value="Unassembled WGS sequence"/>
</dbReference>
<protein>
    <submittedName>
        <fullName evidence="2">Uncharacterized protein</fullName>
    </submittedName>
</protein>
<comment type="caution">
    <text evidence="2">The sequence shown here is derived from an EMBL/GenBank/DDBJ whole genome shotgun (WGS) entry which is preliminary data.</text>
</comment>
<dbReference type="EMBL" id="JAZAVJ010000717">
    <property type="protein sequence ID" value="KAK7393869.1"/>
    <property type="molecule type" value="Genomic_DNA"/>
</dbReference>
<accession>A0ABR1GG44</accession>
<organism evidence="2 3">
    <name type="scientific">Neonectria punicea</name>
    <dbReference type="NCBI Taxonomy" id="979145"/>
    <lineage>
        <taxon>Eukaryota</taxon>
        <taxon>Fungi</taxon>
        <taxon>Dikarya</taxon>
        <taxon>Ascomycota</taxon>
        <taxon>Pezizomycotina</taxon>
        <taxon>Sordariomycetes</taxon>
        <taxon>Hypocreomycetidae</taxon>
        <taxon>Hypocreales</taxon>
        <taxon>Nectriaceae</taxon>
        <taxon>Neonectria</taxon>
    </lineage>
</organism>